<organism evidence="3 4">
    <name type="scientific">Liquidambar formosana</name>
    <name type="common">Formosan gum</name>
    <dbReference type="NCBI Taxonomy" id="63359"/>
    <lineage>
        <taxon>Eukaryota</taxon>
        <taxon>Viridiplantae</taxon>
        <taxon>Streptophyta</taxon>
        <taxon>Embryophyta</taxon>
        <taxon>Tracheophyta</taxon>
        <taxon>Spermatophyta</taxon>
        <taxon>Magnoliopsida</taxon>
        <taxon>eudicotyledons</taxon>
        <taxon>Gunneridae</taxon>
        <taxon>Pentapetalae</taxon>
        <taxon>Saxifragales</taxon>
        <taxon>Altingiaceae</taxon>
        <taxon>Liquidambar</taxon>
    </lineage>
</organism>
<dbReference type="PANTHER" id="PTHR33640:SF8">
    <property type="entry name" value="TRANSMEMBRANE PROTEIN"/>
    <property type="match status" value="1"/>
</dbReference>
<evidence type="ECO:0000256" key="1">
    <source>
        <dbReference type="SAM" id="MobiDB-lite"/>
    </source>
</evidence>
<feature type="transmembrane region" description="Helical" evidence="2">
    <location>
        <begin position="59"/>
        <end position="80"/>
    </location>
</feature>
<reference evidence="3 4" key="1">
    <citation type="journal article" date="2024" name="Plant J.">
        <title>Genome sequences and population genomics reveal climatic adaptation and genomic divergence between two closely related sweetgum species.</title>
        <authorList>
            <person name="Xu W.Q."/>
            <person name="Ren C.Q."/>
            <person name="Zhang X.Y."/>
            <person name="Comes H.P."/>
            <person name="Liu X.H."/>
            <person name="Li Y.G."/>
            <person name="Kettle C.J."/>
            <person name="Jalonen R."/>
            <person name="Gaisberger H."/>
            <person name="Ma Y.Z."/>
            <person name="Qiu Y.X."/>
        </authorList>
    </citation>
    <scope>NUCLEOTIDE SEQUENCE [LARGE SCALE GENOMIC DNA]</scope>
    <source>
        <strain evidence="3">Hangzhou</strain>
    </source>
</reference>
<dbReference type="Proteomes" id="UP001415857">
    <property type="component" value="Unassembled WGS sequence"/>
</dbReference>
<name>A0AAP0X2R4_LIQFO</name>
<keyword evidence="2" id="KW-0472">Membrane</keyword>
<feature type="region of interest" description="Disordered" evidence="1">
    <location>
        <begin position="167"/>
        <end position="186"/>
    </location>
</feature>
<protein>
    <recommendedName>
        <fullName evidence="5">DUF4408 domain-containing protein</fullName>
    </recommendedName>
</protein>
<accession>A0AAP0X2R4</accession>
<comment type="caution">
    <text evidence="3">The sequence shown here is derived from an EMBL/GenBank/DDBJ whole genome shotgun (WGS) entry which is preliminary data.</text>
</comment>
<dbReference type="PANTHER" id="PTHR33640">
    <property type="entry name" value="TRANSMEMBRANE PROTEIN"/>
    <property type="match status" value="1"/>
</dbReference>
<sequence>MDSFHVNTVKFEKAHANLRHRNLRKITGLFRVIEICVILILISRLSLKVSTEYFRDLSIILISPRFVFVIGNAIVITLFVKSGQFSAKDGKGKDSETDLYEEFIKKSEKGQKIAHAEIEKQIKPSILEDPAGVEGTNNSVEMKIYRSQSENLKHDKCKQARHVLRRSATEKLEEKHSYPEDGMSNEEFRQTIEAFIARQQRFRREEEYSAFPL</sequence>
<proteinExistence type="predicted"/>
<gene>
    <name evidence="3" type="ORF">L1049_015783</name>
</gene>
<keyword evidence="2" id="KW-0812">Transmembrane</keyword>
<evidence type="ECO:0008006" key="5">
    <source>
        <dbReference type="Google" id="ProtNLM"/>
    </source>
</evidence>
<dbReference type="AlphaFoldDB" id="A0AAP0X2R4"/>
<keyword evidence="4" id="KW-1185">Reference proteome</keyword>
<evidence type="ECO:0000313" key="3">
    <source>
        <dbReference type="EMBL" id="KAK9287366.1"/>
    </source>
</evidence>
<evidence type="ECO:0000313" key="4">
    <source>
        <dbReference type="Proteomes" id="UP001415857"/>
    </source>
</evidence>
<dbReference type="EMBL" id="JBBPBK010000004">
    <property type="protein sequence ID" value="KAK9287366.1"/>
    <property type="molecule type" value="Genomic_DNA"/>
</dbReference>
<evidence type="ECO:0000256" key="2">
    <source>
        <dbReference type="SAM" id="Phobius"/>
    </source>
</evidence>
<feature type="compositionally biased region" description="Basic and acidic residues" evidence="1">
    <location>
        <begin position="167"/>
        <end position="179"/>
    </location>
</feature>
<keyword evidence="2" id="KW-1133">Transmembrane helix</keyword>
<feature type="transmembrane region" description="Helical" evidence="2">
    <location>
        <begin position="28"/>
        <end position="47"/>
    </location>
</feature>